<comment type="caution">
    <text evidence="2">The sequence shown here is derived from an EMBL/GenBank/DDBJ whole genome shotgun (WGS) entry which is preliminary data.</text>
</comment>
<organism evidence="2 3">
    <name type="scientific">Candidatus Yonathbacteria bacterium RIFOXYD1_FULL_52_36</name>
    <dbReference type="NCBI Taxonomy" id="1802730"/>
    <lineage>
        <taxon>Bacteria</taxon>
        <taxon>Candidatus Yonathiibacteriota</taxon>
    </lineage>
</organism>
<dbReference type="AlphaFoldDB" id="A0A1G2SLK4"/>
<protein>
    <submittedName>
        <fullName evidence="2">Uncharacterized protein</fullName>
    </submittedName>
</protein>
<evidence type="ECO:0000256" key="1">
    <source>
        <dbReference type="SAM" id="MobiDB-lite"/>
    </source>
</evidence>
<sequence>MKKLLKRILGPHETTPSSSRPEDGAVARSAVKKTGPNVTRALFRAQQKLALSDDDHPGVKAARERADRLNREAGIHKKVS</sequence>
<dbReference type="EMBL" id="MHUZ01000027">
    <property type="protein sequence ID" value="OHA85271.1"/>
    <property type="molecule type" value="Genomic_DNA"/>
</dbReference>
<name>A0A1G2SLK4_9BACT</name>
<proteinExistence type="predicted"/>
<evidence type="ECO:0000313" key="3">
    <source>
        <dbReference type="Proteomes" id="UP000178168"/>
    </source>
</evidence>
<gene>
    <name evidence="2" type="ORF">A2591_03835</name>
</gene>
<reference evidence="2 3" key="1">
    <citation type="journal article" date="2016" name="Nat. Commun.">
        <title>Thousands of microbial genomes shed light on interconnected biogeochemical processes in an aquifer system.</title>
        <authorList>
            <person name="Anantharaman K."/>
            <person name="Brown C.T."/>
            <person name="Hug L.A."/>
            <person name="Sharon I."/>
            <person name="Castelle C.J."/>
            <person name="Probst A.J."/>
            <person name="Thomas B.C."/>
            <person name="Singh A."/>
            <person name="Wilkins M.J."/>
            <person name="Karaoz U."/>
            <person name="Brodie E.L."/>
            <person name="Williams K.H."/>
            <person name="Hubbard S.S."/>
            <person name="Banfield J.F."/>
        </authorList>
    </citation>
    <scope>NUCLEOTIDE SEQUENCE [LARGE SCALE GENOMIC DNA]</scope>
</reference>
<feature type="region of interest" description="Disordered" evidence="1">
    <location>
        <begin position="1"/>
        <end position="80"/>
    </location>
</feature>
<accession>A0A1G2SLK4</accession>
<evidence type="ECO:0000313" key="2">
    <source>
        <dbReference type="EMBL" id="OHA85271.1"/>
    </source>
</evidence>
<feature type="compositionally biased region" description="Basic and acidic residues" evidence="1">
    <location>
        <begin position="51"/>
        <end position="80"/>
    </location>
</feature>
<dbReference type="Proteomes" id="UP000178168">
    <property type="component" value="Unassembled WGS sequence"/>
</dbReference>